<evidence type="ECO:0000313" key="3">
    <source>
        <dbReference type="Proteomes" id="UP001066276"/>
    </source>
</evidence>
<reference evidence="2" key="1">
    <citation type="journal article" date="2022" name="bioRxiv">
        <title>Sequencing and chromosome-scale assembly of the giantPleurodeles waltlgenome.</title>
        <authorList>
            <person name="Brown T."/>
            <person name="Elewa A."/>
            <person name="Iarovenko S."/>
            <person name="Subramanian E."/>
            <person name="Araus A.J."/>
            <person name="Petzold A."/>
            <person name="Susuki M."/>
            <person name="Suzuki K.-i.T."/>
            <person name="Hayashi T."/>
            <person name="Toyoda A."/>
            <person name="Oliveira C."/>
            <person name="Osipova E."/>
            <person name="Leigh N.D."/>
            <person name="Simon A."/>
            <person name="Yun M.H."/>
        </authorList>
    </citation>
    <scope>NUCLEOTIDE SEQUENCE</scope>
    <source>
        <strain evidence="2">20211129_DDA</strain>
        <tissue evidence="2">Liver</tissue>
    </source>
</reference>
<feature type="compositionally biased region" description="Low complexity" evidence="1">
    <location>
        <begin position="71"/>
        <end position="80"/>
    </location>
</feature>
<proteinExistence type="predicted"/>
<feature type="region of interest" description="Disordered" evidence="1">
    <location>
        <begin position="27"/>
        <end position="201"/>
    </location>
</feature>
<gene>
    <name evidence="2" type="ORF">NDU88_002636</name>
</gene>
<protein>
    <submittedName>
        <fullName evidence="2">Uncharacterized protein</fullName>
    </submittedName>
</protein>
<evidence type="ECO:0000256" key="1">
    <source>
        <dbReference type="SAM" id="MobiDB-lite"/>
    </source>
</evidence>
<dbReference type="AlphaFoldDB" id="A0AAV7NE63"/>
<accession>A0AAV7NE63</accession>
<dbReference type="Proteomes" id="UP001066276">
    <property type="component" value="Chromosome 8"/>
</dbReference>
<feature type="compositionally biased region" description="Low complexity" evidence="1">
    <location>
        <begin position="41"/>
        <end position="50"/>
    </location>
</feature>
<sequence>MTLVMIAKYLPGGLFVHASCFKGATRSGRGLHHKGPPPRAAPRSIPSRPSQEWAPGAGAPAQPHLLRRQRPLSGSRGVPRSRGERSSSPRSKGRLRVPAAQVGGPHSPRPGSASLRVAAHAEPSAPSGESGRLRSRAPEQGHQRSLTCSGVSVLFPAAGSSPDRAGNAPPASVSAPDRRHHVPAAQAGRPRPPRLGSASLGVAAHSLMSEVPQPELVRGDVGAPLRAGGASHF</sequence>
<evidence type="ECO:0000313" key="2">
    <source>
        <dbReference type="EMBL" id="KAJ1114398.1"/>
    </source>
</evidence>
<comment type="caution">
    <text evidence="2">The sequence shown here is derived from an EMBL/GenBank/DDBJ whole genome shotgun (WGS) entry which is preliminary data.</text>
</comment>
<keyword evidence="3" id="KW-1185">Reference proteome</keyword>
<dbReference type="EMBL" id="JANPWB010000012">
    <property type="protein sequence ID" value="KAJ1114398.1"/>
    <property type="molecule type" value="Genomic_DNA"/>
</dbReference>
<name>A0AAV7NE63_PLEWA</name>
<organism evidence="2 3">
    <name type="scientific">Pleurodeles waltl</name>
    <name type="common">Iberian ribbed newt</name>
    <dbReference type="NCBI Taxonomy" id="8319"/>
    <lineage>
        <taxon>Eukaryota</taxon>
        <taxon>Metazoa</taxon>
        <taxon>Chordata</taxon>
        <taxon>Craniata</taxon>
        <taxon>Vertebrata</taxon>
        <taxon>Euteleostomi</taxon>
        <taxon>Amphibia</taxon>
        <taxon>Batrachia</taxon>
        <taxon>Caudata</taxon>
        <taxon>Salamandroidea</taxon>
        <taxon>Salamandridae</taxon>
        <taxon>Pleurodelinae</taxon>
        <taxon>Pleurodeles</taxon>
    </lineage>
</organism>